<name>A0A1L3MPT3_9BACI</name>
<dbReference type="GO" id="GO:0032259">
    <property type="term" value="P:methylation"/>
    <property type="evidence" value="ECO:0007669"/>
    <property type="project" value="UniProtKB-KW"/>
</dbReference>
<keyword evidence="1" id="KW-0489">Methyltransferase</keyword>
<reference evidence="1 2" key="1">
    <citation type="journal article" date="2016" name="Sci. Rep.">
        <title>Complete genome sequence and transcriptomic analysis of a novel marine strain Bacillus weihaiensis reveals the mechanism of brown algae degradation.</title>
        <authorList>
            <person name="Zhu Y."/>
            <person name="Chen P."/>
            <person name="Bao Y."/>
            <person name="Men Y."/>
            <person name="Zeng Y."/>
            <person name="Yang J."/>
            <person name="Sun J."/>
            <person name="Sun Y."/>
        </authorList>
    </citation>
    <scope>NUCLEOTIDE SEQUENCE [LARGE SCALE GENOMIC DNA]</scope>
    <source>
        <strain evidence="1 2">Alg07</strain>
    </source>
</reference>
<dbReference type="Proteomes" id="UP000181936">
    <property type="component" value="Chromosome"/>
</dbReference>
<dbReference type="AlphaFoldDB" id="A0A1L3MPT3"/>
<evidence type="ECO:0000313" key="2">
    <source>
        <dbReference type="Proteomes" id="UP000181936"/>
    </source>
</evidence>
<dbReference type="PANTHER" id="PTHR38451">
    <property type="entry name" value="TRNA (ADENINE(22)-N(1))-METHYLTRANSFERASE"/>
    <property type="match status" value="1"/>
</dbReference>
<sequence>MNELKLSKRLEVVAGFIPKGSKFADIGSDHAYLPCYAILKGQASLAIAGEITDGPFESAKNQVQKSDLLEYISVRKGDGLSVIKEGEKVDCVTIAGMGGSLITKILNDGQAKLDHASRLILQPNIHAKHIRQWLIENSWSLIEEEIIEEDDKIYEILVAEKGNPKDAYNDIEFELGLLVGPILAKKKSEVFVKKWTQEYNHWRTILTQLENAGHTYEENEKYRDVQDNMCLLEGVLKDEKS</sequence>
<organism evidence="1 2">
    <name type="scientific">Bacillus weihaiensis</name>
    <dbReference type="NCBI Taxonomy" id="1547283"/>
    <lineage>
        <taxon>Bacteria</taxon>
        <taxon>Bacillati</taxon>
        <taxon>Bacillota</taxon>
        <taxon>Bacilli</taxon>
        <taxon>Bacillales</taxon>
        <taxon>Bacillaceae</taxon>
        <taxon>Bacillus</taxon>
    </lineage>
</organism>
<dbReference type="InterPro" id="IPR029063">
    <property type="entry name" value="SAM-dependent_MTases_sf"/>
</dbReference>
<proteinExistence type="predicted"/>
<dbReference type="RefSeq" id="WP_072579146.1">
    <property type="nucleotide sequence ID" value="NZ_CP016020.1"/>
</dbReference>
<evidence type="ECO:0000313" key="1">
    <source>
        <dbReference type="EMBL" id="APH04355.1"/>
    </source>
</evidence>
<dbReference type="Gene3D" id="1.10.287.1890">
    <property type="match status" value="1"/>
</dbReference>
<keyword evidence="1" id="KW-0808">Transferase</keyword>
<dbReference type="OrthoDB" id="5881184at2"/>
<accession>A0A1L3MPT3</accession>
<protein>
    <submittedName>
        <fullName evidence="1">SAM-dependent methyltransferase</fullName>
    </submittedName>
</protein>
<gene>
    <name evidence="1" type="ORF">A9C19_06115</name>
</gene>
<dbReference type="KEGG" id="bwh:A9C19_06115"/>
<dbReference type="GO" id="GO:0160105">
    <property type="term" value="F:tRNA (adenine(22)-N1)-methyltransferase activity"/>
    <property type="evidence" value="ECO:0007669"/>
    <property type="project" value="InterPro"/>
</dbReference>
<dbReference type="Pfam" id="PF04816">
    <property type="entry name" value="TrmK"/>
    <property type="match status" value="1"/>
</dbReference>
<keyword evidence="2" id="KW-1185">Reference proteome</keyword>
<dbReference type="PANTHER" id="PTHR38451:SF1">
    <property type="entry name" value="TRNA (ADENINE(22)-N(1))-METHYLTRANSFERASE"/>
    <property type="match status" value="1"/>
</dbReference>
<dbReference type="PIRSF" id="PIRSF018637">
    <property type="entry name" value="TrmK"/>
    <property type="match status" value="1"/>
</dbReference>
<dbReference type="Gene3D" id="3.40.50.150">
    <property type="entry name" value="Vaccinia Virus protein VP39"/>
    <property type="match status" value="1"/>
</dbReference>
<dbReference type="InterPro" id="IPR006901">
    <property type="entry name" value="TrmK"/>
</dbReference>
<dbReference type="SUPFAM" id="SSF53335">
    <property type="entry name" value="S-adenosyl-L-methionine-dependent methyltransferases"/>
    <property type="match status" value="1"/>
</dbReference>
<dbReference type="EMBL" id="CP016020">
    <property type="protein sequence ID" value="APH04355.1"/>
    <property type="molecule type" value="Genomic_DNA"/>
</dbReference>
<dbReference type="STRING" id="1547283.A9C19_06115"/>